<feature type="non-terminal residue" evidence="1">
    <location>
        <position position="86"/>
    </location>
</feature>
<proteinExistence type="predicted"/>
<accession>E2RZT4</accession>
<reference evidence="1" key="1">
    <citation type="submission" date="2010-09" db="EMBL/GenBank/DDBJ databases">
        <title>Effects of Wolbachia infection on cytoplasmic incompatibility and life-history parameters in Pseudozizeeria maha.</title>
        <authorList>
            <person name="Sumi T."/>
            <person name="Miyatake T."/>
            <person name="Miura K."/>
        </authorList>
    </citation>
    <scope>NUCLEOTIDE SEQUENCE</scope>
</reference>
<evidence type="ECO:0000313" key="1">
    <source>
        <dbReference type="EMBL" id="BAJ22955.1"/>
    </source>
</evidence>
<name>E2RZT4_9RICK</name>
<keyword evidence="1" id="KW-0132">Cell division</keyword>
<dbReference type="AlphaFoldDB" id="E2RZT4"/>
<dbReference type="EMBL" id="AB588771">
    <property type="protein sequence ID" value="BAJ22955.1"/>
    <property type="molecule type" value="Genomic_DNA"/>
</dbReference>
<gene>
    <name evidence="1" type="primary">ftsZ</name>
</gene>
<sequence>MIGNDNKCIYVFLQLFKSKLCNAHTSHTFKTERLSYNSNSQYLFFFCSFIFNYRSCFSGCFCNYRCSTCSSTTTHPCCDKEHMAIL</sequence>
<organism evidence="1">
    <name type="scientific">Wolbachia endosymbiont of Pseudozizeeria maha</name>
    <dbReference type="NCBI Taxonomy" id="644957"/>
    <lineage>
        <taxon>Bacteria</taxon>
        <taxon>Pseudomonadati</taxon>
        <taxon>Pseudomonadota</taxon>
        <taxon>Alphaproteobacteria</taxon>
        <taxon>Rickettsiales</taxon>
        <taxon>Anaplasmataceae</taxon>
        <taxon>Wolbachieae</taxon>
        <taxon>Wolbachia</taxon>
    </lineage>
</organism>
<dbReference type="GO" id="GO:0051301">
    <property type="term" value="P:cell division"/>
    <property type="evidence" value="ECO:0007669"/>
    <property type="project" value="UniProtKB-KW"/>
</dbReference>
<protein>
    <submittedName>
        <fullName evidence="1">Cell division protein</fullName>
    </submittedName>
</protein>
<dbReference type="AntiFam" id="ANF00119">
    <property type="entry name" value="Shadow ORF (opposite ftsZ)"/>
</dbReference>
<keyword evidence="1" id="KW-0131">Cell cycle</keyword>